<evidence type="ECO:0000256" key="4">
    <source>
        <dbReference type="ARBA" id="ARBA00023136"/>
    </source>
</evidence>
<feature type="region of interest" description="Disordered" evidence="5">
    <location>
        <begin position="84"/>
        <end position="138"/>
    </location>
</feature>
<feature type="transmembrane region" description="Helical" evidence="6">
    <location>
        <begin position="485"/>
        <end position="503"/>
    </location>
</feature>
<gene>
    <name evidence="8" type="ORF">RHTO0S_02e11408g</name>
</gene>
<proteinExistence type="predicted"/>
<feature type="transmembrane region" description="Helical" evidence="6">
    <location>
        <begin position="462"/>
        <end position="479"/>
    </location>
</feature>
<evidence type="ECO:0000256" key="6">
    <source>
        <dbReference type="SAM" id="Phobius"/>
    </source>
</evidence>
<accession>A0A061AHX8</accession>
<feature type="transmembrane region" description="Helical" evidence="6">
    <location>
        <begin position="248"/>
        <end position="269"/>
    </location>
</feature>
<feature type="transmembrane region" description="Helical" evidence="6">
    <location>
        <begin position="317"/>
        <end position="338"/>
    </location>
</feature>
<reference evidence="8" key="1">
    <citation type="journal article" date="2014" name="Genome Announc.">
        <title>Draft genome sequence of Rhodosporidium toruloides CECT1137, an oleaginous yeast of biotechnological interest.</title>
        <authorList>
            <person name="Morin N."/>
            <person name="Calcas X."/>
            <person name="Devillers H."/>
            <person name="Durrens P."/>
            <person name="Sherman D.J."/>
            <person name="Nicaud J.-M."/>
            <person name="Neuveglise C."/>
        </authorList>
    </citation>
    <scope>NUCLEOTIDE SEQUENCE</scope>
    <source>
        <strain evidence="8">CECT1137</strain>
    </source>
</reference>
<evidence type="ECO:0000256" key="3">
    <source>
        <dbReference type="ARBA" id="ARBA00022989"/>
    </source>
</evidence>
<dbReference type="OrthoDB" id="408493at2759"/>
<dbReference type="SUPFAM" id="SSF103481">
    <property type="entry name" value="Multidrug resistance efflux transporter EmrE"/>
    <property type="match status" value="2"/>
</dbReference>
<dbReference type="GO" id="GO:0015165">
    <property type="term" value="F:pyrimidine nucleotide-sugar transmembrane transporter activity"/>
    <property type="evidence" value="ECO:0007669"/>
    <property type="project" value="InterPro"/>
</dbReference>
<dbReference type="Pfam" id="PF04142">
    <property type="entry name" value="Nuc_sug_transp"/>
    <property type="match status" value="1"/>
</dbReference>
<keyword evidence="3 6" id="KW-1133">Transmembrane helix</keyword>
<evidence type="ECO:0000259" key="7">
    <source>
        <dbReference type="Pfam" id="PF03016"/>
    </source>
</evidence>
<dbReference type="InterPro" id="IPR037185">
    <property type="entry name" value="EmrE-like"/>
</dbReference>
<evidence type="ECO:0000256" key="5">
    <source>
        <dbReference type="SAM" id="MobiDB-lite"/>
    </source>
</evidence>
<feature type="compositionally biased region" description="Basic and acidic residues" evidence="5">
    <location>
        <begin position="90"/>
        <end position="112"/>
    </location>
</feature>
<organism evidence="8">
    <name type="scientific">Rhodotorula toruloides</name>
    <name type="common">Yeast</name>
    <name type="synonym">Rhodosporidium toruloides</name>
    <dbReference type="NCBI Taxonomy" id="5286"/>
    <lineage>
        <taxon>Eukaryota</taxon>
        <taxon>Fungi</taxon>
        <taxon>Dikarya</taxon>
        <taxon>Basidiomycota</taxon>
        <taxon>Pucciniomycotina</taxon>
        <taxon>Microbotryomycetes</taxon>
        <taxon>Sporidiobolales</taxon>
        <taxon>Sporidiobolaceae</taxon>
        <taxon>Rhodotorula</taxon>
    </lineage>
</organism>
<comment type="subcellular location">
    <subcellularLocation>
        <location evidence="1">Membrane</location>
        <topology evidence="1">Multi-pass membrane protein</topology>
    </subcellularLocation>
</comment>
<evidence type="ECO:0000256" key="2">
    <source>
        <dbReference type="ARBA" id="ARBA00022692"/>
    </source>
</evidence>
<dbReference type="InterPro" id="IPR007271">
    <property type="entry name" value="Nuc_sug_transpt"/>
</dbReference>
<evidence type="ECO:0000256" key="1">
    <source>
        <dbReference type="ARBA" id="ARBA00004141"/>
    </source>
</evidence>
<feature type="transmembrane region" description="Helical" evidence="6">
    <location>
        <begin position="372"/>
        <end position="390"/>
    </location>
</feature>
<feature type="transmembrane region" description="Helical" evidence="6">
    <location>
        <begin position="276"/>
        <end position="297"/>
    </location>
</feature>
<dbReference type="InterPro" id="IPR040911">
    <property type="entry name" value="Exostosin_GT47"/>
</dbReference>
<dbReference type="Pfam" id="PF03016">
    <property type="entry name" value="Exostosin_GT47"/>
    <property type="match status" value="1"/>
</dbReference>
<sequence length="1029" mass="113966">MSGSILTPRSLSLAAVCFQSTALAIVLHVSQANLEPGQAQYKAASAVLLTELGKLVFSLLLALRDTLKERATLLAPRHNLPSPELYIQNEPKDEKELWRDDPYDTSRGDGAREPLMGSRNQLRRRSSVTRPPSLAITFDNGPLSPNTAKFPERASFANFQWPTKPISGLVAEKLEKISMEGVSAKPDPQVMRLLDDPKMWVRRRRLGAVRMLLEDIFGGDWWKMAVPAVLFAVQNNLIYVAARNLSVPVFQITFQLKTLITAICAVLMLGRRLGALQWVSLVTLGLGVATMQLGAIQARAKDGHGHQAMASPESMNYVAGVTAVLVSCFSSAFAATYFELVLKRKPVVPPVEEALLVAPPTIKPASLWVRNIQLSLFSAVIGLFVVFFQANDVHIHAVGGLSLDFKGLFDPLEHWYDPVVRAGSGFLEGFTPLVWTVIFLQTVGGLCIAVAIKYADNVAKGFALSVSIVFTFLLSVILFNFQLSIPSVVGGLAVVLSTIIFEVSPKDIRQLFETDAYGNKKPLLRRWHGLLLLLLGTTFAAALLPSRQFPLPNAWEIVKEKHEKHINLHHQPTVAVADMRQINNLMVKAAGVCGWGTRPHRETTKSAFGPAHPVPSDYPYWVANTDQYALDDILTTKFATYAKTVSLLSTPAPDFIFLPLLSQMWSNPWGCQAPELKEAIERTTNYVRDLAASVGKTDYPRIVLPIATIRSNLESVFTTELMEELRDSVVFVSIENAPKNVREGMKYTIDVPYPTAFHLSKLADGQKTDVGNYFLDAERPYLLHYAASATHPWGLPASDPFNGFALRAVLHKEFKSYVDSPPINASSRILFDDIKLSVDGAQNLTLFHEHMASATFCPMPAGDSPTRRAFYEAIQLGCIPVIFREKSFGRLLPSSPEVNDLTKYTVFVDETEMINGVGPSLIDRLQAISPVDVRRKQQHLQRIAHKMQYSIDEEDEQWLEAASTTPAPAGVTKYNRTLELEKEARHPVSLDAFGMILKELRTIKEGKWVPGVAKDLRAGMKAFGRPGRR</sequence>
<protein>
    <submittedName>
        <fullName evidence="8">RHTO0S02e11408g1_1</fullName>
    </submittedName>
</protein>
<dbReference type="NCBIfam" id="TIGR00803">
    <property type="entry name" value="nst"/>
    <property type="match status" value="1"/>
</dbReference>
<evidence type="ECO:0000313" key="8">
    <source>
        <dbReference type="EMBL" id="CDR37162.1"/>
    </source>
</evidence>
<feature type="transmembrane region" description="Helical" evidence="6">
    <location>
        <begin position="524"/>
        <end position="544"/>
    </location>
</feature>
<dbReference type="EMBL" id="LK052937">
    <property type="protein sequence ID" value="CDR37162.1"/>
    <property type="molecule type" value="Genomic_DNA"/>
</dbReference>
<dbReference type="AlphaFoldDB" id="A0A061AHX8"/>
<feature type="domain" description="Exostosin GT47" evidence="7">
    <location>
        <begin position="713"/>
        <end position="913"/>
    </location>
</feature>
<dbReference type="GO" id="GO:0000139">
    <property type="term" value="C:Golgi membrane"/>
    <property type="evidence" value="ECO:0007669"/>
    <property type="project" value="InterPro"/>
</dbReference>
<keyword evidence="2 6" id="KW-0812">Transmembrane</keyword>
<keyword evidence="4 6" id="KW-0472">Membrane</keyword>
<dbReference type="PANTHER" id="PTHR10231">
    <property type="entry name" value="NUCLEOTIDE-SUGAR TRANSMEMBRANE TRANSPORTER"/>
    <property type="match status" value="1"/>
</dbReference>
<feature type="transmembrane region" description="Helical" evidence="6">
    <location>
        <begin position="433"/>
        <end position="455"/>
    </location>
</feature>
<name>A0A061AHX8_RHOTO</name>